<keyword evidence="2" id="KW-1185">Reference proteome</keyword>
<reference evidence="1 2" key="1">
    <citation type="submission" date="2019-03" db="EMBL/GenBank/DDBJ databases">
        <title>Draft genome sequences of novel Actinobacteria.</title>
        <authorList>
            <person name="Sahin N."/>
            <person name="Ay H."/>
            <person name="Saygin H."/>
        </authorList>
    </citation>
    <scope>NUCLEOTIDE SEQUENCE [LARGE SCALE GENOMIC DNA]</scope>
    <source>
        <strain evidence="1 2">5K138</strain>
    </source>
</reference>
<gene>
    <name evidence="1" type="ORF">E1269_14370</name>
</gene>
<sequence length="62" mass="6571">MSTLAVLLFVLLAVALAGAVAWVVRAVVVLVRKVGRLNDEFAGLHGDLDSAIGSRVEYDPHV</sequence>
<comment type="caution">
    <text evidence="1">The sequence shown here is derived from an EMBL/GenBank/DDBJ whole genome shotgun (WGS) entry which is preliminary data.</text>
</comment>
<protein>
    <submittedName>
        <fullName evidence="1">Uncharacterized protein</fullName>
    </submittedName>
</protein>
<name>A0A4R5D7U9_9ACTN</name>
<dbReference type="AlphaFoldDB" id="A0A4R5D7U9"/>
<proteinExistence type="predicted"/>
<organism evidence="1 2">
    <name type="scientific">Jiangella asiatica</name>
    <dbReference type="NCBI Taxonomy" id="2530372"/>
    <lineage>
        <taxon>Bacteria</taxon>
        <taxon>Bacillati</taxon>
        <taxon>Actinomycetota</taxon>
        <taxon>Actinomycetes</taxon>
        <taxon>Jiangellales</taxon>
        <taxon>Jiangellaceae</taxon>
        <taxon>Jiangella</taxon>
    </lineage>
</organism>
<dbReference type="Proteomes" id="UP000294739">
    <property type="component" value="Unassembled WGS sequence"/>
</dbReference>
<evidence type="ECO:0000313" key="2">
    <source>
        <dbReference type="Proteomes" id="UP000294739"/>
    </source>
</evidence>
<dbReference type="EMBL" id="SMKZ01000018">
    <property type="protein sequence ID" value="TDE09496.1"/>
    <property type="molecule type" value="Genomic_DNA"/>
</dbReference>
<accession>A0A4R5D7U9</accession>
<dbReference type="RefSeq" id="WP_131895602.1">
    <property type="nucleotide sequence ID" value="NZ_SMKZ01000018.1"/>
</dbReference>
<dbReference type="InParanoid" id="A0A4R5D7U9"/>
<evidence type="ECO:0000313" key="1">
    <source>
        <dbReference type="EMBL" id="TDE09496.1"/>
    </source>
</evidence>